<evidence type="ECO:0000256" key="1">
    <source>
        <dbReference type="ARBA" id="ARBA00008791"/>
    </source>
</evidence>
<comment type="similarity">
    <text evidence="1">Belongs to the universal stress protein A family.</text>
</comment>
<dbReference type="InterPro" id="IPR014729">
    <property type="entry name" value="Rossmann-like_a/b/a_fold"/>
</dbReference>
<organism evidence="3 4">
    <name type="scientific">Paenimyroides ceti</name>
    <dbReference type="NCBI Taxonomy" id="395087"/>
    <lineage>
        <taxon>Bacteria</taxon>
        <taxon>Pseudomonadati</taxon>
        <taxon>Bacteroidota</taxon>
        <taxon>Flavobacteriia</taxon>
        <taxon>Flavobacteriales</taxon>
        <taxon>Flavobacteriaceae</taxon>
        <taxon>Paenimyroides</taxon>
    </lineage>
</organism>
<evidence type="ECO:0000259" key="2">
    <source>
        <dbReference type="Pfam" id="PF00582"/>
    </source>
</evidence>
<feature type="domain" description="UspA" evidence="2">
    <location>
        <begin position="1"/>
        <end position="141"/>
    </location>
</feature>
<proteinExistence type="inferred from homology"/>
<gene>
    <name evidence="3" type="ORF">QW060_15060</name>
</gene>
<dbReference type="PRINTS" id="PR01438">
    <property type="entry name" value="UNVRSLSTRESS"/>
</dbReference>
<accession>A0ABT8CW52</accession>
<sequence>MKKILVPTDFSDHAFNAVKAAASIARKTNAELLLLHIIELPQEAMDAIKPGHDIPEIMFFKQWAEKRLSETSLSPELNGLNVSQILLLGRTVNKVAEAAADNNVDLIVMGSHGASGFKELFVGSNTEKVVRHSDVPVLVIKNEETEIKMERVVFASDFIVENKASFVNALNFFRTSNVKPHFLMVNTPNNFKPTHVAEKFVADLLKEFDMTEYEFSIYNDLDIEKGILNFSERVNADLIAMGTHGRKGISKFLNGSISEDLVNHSSRSLLTFKI</sequence>
<dbReference type="PANTHER" id="PTHR46268:SF6">
    <property type="entry name" value="UNIVERSAL STRESS PROTEIN UP12"/>
    <property type="match status" value="1"/>
</dbReference>
<dbReference type="InterPro" id="IPR006016">
    <property type="entry name" value="UspA"/>
</dbReference>
<name>A0ABT8CW52_9FLAO</name>
<feature type="domain" description="UspA" evidence="2">
    <location>
        <begin position="224"/>
        <end position="271"/>
    </location>
</feature>
<dbReference type="Pfam" id="PF00582">
    <property type="entry name" value="Usp"/>
    <property type="match status" value="2"/>
</dbReference>
<dbReference type="CDD" id="cd00293">
    <property type="entry name" value="USP-like"/>
    <property type="match status" value="2"/>
</dbReference>
<dbReference type="InterPro" id="IPR006015">
    <property type="entry name" value="Universal_stress_UspA"/>
</dbReference>
<comment type="caution">
    <text evidence="3">The sequence shown here is derived from an EMBL/GenBank/DDBJ whole genome shotgun (WGS) entry which is preliminary data.</text>
</comment>
<keyword evidence="4" id="KW-1185">Reference proteome</keyword>
<dbReference type="EMBL" id="JAUFQU010000001">
    <property type="protein sequence ID" value="MDN3708419.1"/>
    <property type="molecule type" value="Genomic_DNA"/>
</dbReference>
<evidence type="ECO:0000313" key="3">
    <source>
        <dbReference type="EMBL" id="MDN3708419.1"/>
    </source>
</evidence>
<dbReference type="Gene3D" id="3.40.50.620">
    <property type="entry name" value="HUPs"/>
    <property type="match status" value="2"/>
</dbReference>
<dbReference type="RefSeq" id="WP_290364285.1">
    <property type="nucleotide sequence ID" value="NZ_JAUFQU010000001.1"/>
</dbReference>
<reference evidence="4" key="1">
    <citation type="journal article" date="2019" name="Int. J. Syst. Evol. Microbiol.">
        <title>The Global Catalogue of Microorganisms (GCM) 10K type strain sequencing project: providing services to taxonomists for standard genome sequencing and annotation.</title>
        <authorList>
            <consortium name="The Broad Institute Genomics Platform"/>
            <consortium name="The Broad Institute Genome Sequencing Center for Infectious Disease"/>
            <person name="Wu L."/>
            <person name="Ma J."/>
        </authorList>
    </citation>
    <scope>NUCLEOTIDE SEQUENCE [LARGE SCALE GENOMIC DNA]</scope>
    <source>
        <strain evidence="4">CECT 7184</strain>
    </source>
</reference>
<protein>
    <submittedName>
        <fullName evidence="3">Universal stress protein</fullName>
    </submittedName>
</protein>
<dbReference type="SUPFAM" id="SSF52402">
    <property type="entry name" value="Adenine nucleotide alpha hydrolases-like"/>
    <property type="match status" value="2"/>
</dbReference>
<evidence type="ECO:0000313" key="4">
    <source>
        <dbReference type="Proteomes" id="UP001242368"/>
    </source>
</evidence>
<dbReference type="PANTHER" id="PTHR46268">
    <property type="entry name" value="STRESS RESPONSE PROTEIN NHAX"/>
    <property type="match status" value="1"/>
</dbReference>
<dbReference type="Proteomes" id="UP001242368">
    <property type="component" value="Unassembled WGS sequence"/>
</dbReference>